<feature type="transmembrane region" description="Helical" evidence="1">
    <location>
        <begin position="49"/>
        <end position="69"/>
    </location>
</feature>
<name>A0ABP9LYI3_9BURK</name>
<feature type="transmembrane region" description="Helical" evidence="1">
    <location>
        <begin position="20"/>
        <end position="43"/>
    </location>
</feature>
<keyword evidence="1" id="KW-1133">Transmembrane helix</keyword>
<organism evidence="2 3">
    <name type="scientific">Paenalcaligenes hermetiae</name>
    <dbReference type="NCBI Taxonomy" id="1157987"/>
    <lineage>
        <taxon>Bacteria</taxon>
        <taxon>Pseudomonadati</taxon>
        <taxon>Pseudomonadota</taxon>
        <taxon>Betaproteobacteria</taxon>
        <taxon>Burkholderiales</taxon>
        <taxon>Alcaligenaceae</taxon>
        <taxon>Paenalcaligenes</taxon>
    </lineage>
</organism>
<evidence type="ECO:0000313" key="3">
    <source>
        <dbReference type="Proteomes" id="UP001500227"/>
    </source>
</evidence>
<dbReference type="InterPro" id="IPR005325">
    <property type="entry name" value="DUF308_memb"/>
</dbReference>
<evidence type="ECO:0000313" key="2">
    <source>
        <dbReference type="EMBL" id="GAA5085598.1"/>
    </source>
</evidence>
<reference evidence="3" key="1">
    <citation type="journal article" date="2019" name="Int. J. Syst. Evol. Microbiol.">
        <title>The Global Catalogue of Microorganisms (GCM) 10K type strain sequencing project: providing services to taxonomists for standard genome sequencing and annotation.</title>
        <authorList>
            <consortium name="The Broad Institute Genomics Platform"/>
            <consortium name="The Broad Institute Genome Sequencing Center for Infectious Disease"/>
            <person name="Wu L."/>
            <person name="Ma J."/>
        </authorList>
    </citation>
    <scope>NUCLEOTIDE SEQUENCE [LARGE SCALE GENOMIC DNA]</scope>
    <source>
        <strain evidence="3">JCM 18423</strain>
    </source>
</reference>
<dbReference type="Pfam" id="PF03729">
    <property type="entry name" value="DUF308"/>
    <property type="match status" value="1"/>
</dbReference>
<evidence type="ECO:0000256" key="1">
    <source>
        <dbReference type="SAM" id="Phobius"/>
    </source>
</evidence>
<dbReference type="Proteomes" id="UP001500227">
    <property type="component" value="Unassembled WGS sequence"/>
</dbReference>
<comment type="caution">
    <text evidence="2">The sequence shown here is derived from an EMBL/GenBank/DDBJ whole genome shotgun (WGS) entry which is preliminary data.</text>
</comment>
<protein>
    <submittedName>
        <fullName evidence="2">HdeD family acid-resistance protein</fullName>
    </submittedName>
</protein>
<dbReference type="InterPro" id="IPR052712">
    <property type="entry name" value="Acid_resist_chaperone_HdeD"/>
</dbReference>
<feature type="transmembrane region" description="Helical" evidence="1">
    <location>
        <begin position="159"/>
        <end position="183"/>
    </location>
</feature>
<proteinExistence type="predicted"/>
<feature type="transmembrane region" description="Helical" evidence="1">
    <location>
        <begin position="76"/>
        <end position="95"/>
    </location>
</feature>
<accession>A0ABP9LYI3</accession>
<dbReference type="PANTHER" id="PTHR34989:SF1">
    <property type="entry name" value="PROTEIN HDED"/>
    <property type="match status" value="1"/>
</dbReference>
<keyword evidence="3" id="KW-1185">Reference proteome</keyword>
<sequence length="192" mass="20637">MNGDKAKALAHVLQQLRARWGWFVGLGVVLLLLGGLAMIYVIAATLASVVFIAMLMIIGGAAQLVHAWGLKPWQAFVWWSVVGVLYVLAGVFALANPVAGAAVLTLLLGGALIAMGALRLWIWYQNRAQQGWRWLALSGVLSLLTGLLIAMGWPENSLVILGVLLAIDLIFQGWGMLALGLALKRSHQSHQP</sequence>
<gene>
    <name evidence="2" type="ORF">GCM10023337_04480</name>
</gene>
<feature type="transmembrane region" description="Helical" evidence="1">
    <location>
        <begin position="134"/>
        <end position="153"/>
    </location>
</feature>
<dbReference type="PANTHER" id="PTHR34989">
    <property type="entry name" value="PROTEIN HDED"/>
    <property type="match status" value="1"/>
</dbReference>
<keyword evidence="1" id="KW-0472">Membrane</keyword>
<feature type="transmembrane region" description="Helical" evidence="1">
    <location>
        <begin position="101"/>
        <end position="122"/>
    </location>
</feature>
<keyword evidence="1" id="KW-0812">Transmembrane</keyword>
<dbReference type="EMBL" id="BAABKD010000002">
    <property type="protein sequence ID" value="GAA5085598.1"/>
    <property type="molecule type" value="Genomic_DNA"/>
</dbReference>